<comment type="caution">
    <text evidence="2">The sequence shown here is derived from an EMBL/GenBank/DDBJ whole genome shotgun (WGS) entry which is preliminary data.</text>
</comment>
<feature type="compositionally biased region" description="Basic residues" evidence="1">
    <location>
        <begin position="54"/>
        <end position="66"/>
    </location>
</feature>
<protein>
    <submittedName>
        <fullName evidence="2">Uncharacterized protein</fullName>
    </submittedName>
</protein>
<gene>
    <name evidence="2" type="ORF">BZA70DRAFT_275109</name>
</gene>
<evidence type="ECO:0000313" key="3">
    <source>
        <dbReference type="Proteomes" id="UP001498771"/>
    </source>
</evidence>
<feature type="compositionally biased region" description="Low complexity" evidence="1">
    <location>
        <begin position="146"/>
        <end position="157"/>
    </location>
</feature>
<evidence type="ECO:0000313" key="2">
    <source>
        <dbReference type="EMBL" id="KAK7206804.1"/>
    </source>
</evidence>
<accession>A0ABR1FAE0</accession>
<feature type="region of interest" description="Disordered" evidence="1">
    <location>
        <begin position="44"/>
        <end position="77"/>
    </location>
</feature>
<dbReference type="RefSeq" id="XP_064769837.1">
    <property type="nucleotide sequence ID" value="XM_064912096.1"/>
</dbReference>
<keyword evidence="3" id="KW-1185">Reference proteome</keyword>
<proteinExistence type="predicted"/>
<dbReference type="Proteomes" id="UP001498771">
    <property type="component" value="Unassembled WGS sequence"/>
</dbReference>
<dbReference type="GeneID" id="90037608"/>
<feature type="region of interest" description="Disordered" evidence="1">
    <location>
        <begin position="1"/>
        <end position="28"/>
    </location>
</feature>
<organism evidence="2 3">
    <name type="scientific">Myxozyma melibiosi</name>
    <dbReference type="NCBI Taxonomy" id="54550"/>
    <lineage>
        <taxon>Eukaryota</taxon>
        <taxon>Fungi</taxon>
        <taxon>Dikarya</taxon>
        <taxon>Ascomycota</taxon>
        <taxon>Saccharomycotina</taxon>
        <taxon>Lipomycetes</taxon>
        <taxon>Lipomycetales</taxon>
        <taxon>Lipomycetaceae</taxon>
        <taxon>Myxozyma</taxon>
    </lineage>
</organism>
<feature type="compositionally biased region" description="Polar residues" evidence="1">
    <location>
        <begin position="14"/>
        <end position="28"/>
    </location>
</feature>
<feature type="region of interest" description="Disordered" evidence="1">
    <location>
        <begin position="133"/>
        <end position="212"/>
    </location>
</feature>
<reference evidence="2 3" key="1">
    <citation type="submission" date="2024-03" db="EMBL/GenBank/DDBJ databases">
        <title>Genome-scale model development and genomic sequencing of the oleaginous clade Lipomyces.</title>
        <authorList>
            <consortium name="Lawrence Berkeley National Laboratory"/>
            <person name="Czajka J.J."/>
            <person name="Han Y."/>
            <person name="Kim J."/>
            <person name="Mondo S.J."/>
            <person name="Hofstad B.A."/>
            <person name="Robles A."/>
            <person name="Haridas S."/>
            <person name="Riley R."/>
            <person name="LaButti K."/>
            <person name="Pangilinan J."/>
            <person name="Andreopoulos W."/>
            <person name="Lipzen A."/>
            <person name="Yan J."/>
            <person name="Wang M."/>
            <person name="Ng V."/>
            <person name="Grigoriev I.V."/>
            <person name="Spatafora J.W."/>
            <person name="Magnuson J.K."/>
            <person name="Baker S.E."/>
            <person name="Pomraning K.R."/>
        </authorList>
    </citation>
    <scope>NUCLEOTIDE SEQUENCE [LARGE SCALE GENOMIC DNA]</scope>
    <source>
        <strain evidence="2 3">Phaff 52-87</strain>
    </source>
</reference>
<sequence>MPLPTASAEAEMHLSSSIPPSTAHLHTTSPPLLQHQRSMDTFLMSSAPSSTRPTNRRQQHQQRLQRARSQPSLIRASSSAAHLPSFVNAPLPMDFATLSQQQFMIQPTHQPVQQVGLGLSLADAPLIPGQVPQHRAAMVSPPPVSSPSSLPSPSSLSATKKKRSESGRANAAASGAGGVTFNNLTPKDHVKIMSSVAKSGSNKSKKPTNKKK</sequence>
<evidence type="ECO:0000256" key="1">
    <source>
        <dbReference type="SAM" id="MobiDB-lite"/>
    </source>
</evidence>
<name>A0ABR1FAE0_9ASCO</name>
<feature type="compositionally biased region" description="Polar residues" evidence="1">
    <location>
        <begin position="44"/>
        <end position="53"/>
    </location>
</feature>
<dbReference type="EMBL" id="JBBJBU010000002">
    <property type="protein sequence ID" value="KAK7206804.1"/>
    <property type="molecule type" value="Genomic_DNA"/>
</dbReference>
<feature type="compositionally biased region" description="Basic residues" evidence="1">
    <location>
        <begin position="203"/>
        <end position="212"/>
    </location>
</feature>